<accession>A0ABS3LFF8</accession>
<keyword evidence="3" id="KW-1185">Reference proteome</keyword>
<dbReference type="InterPro" id="IPR017439">
    <property type="entry name" value="Amidohydrolase"/>
</dbReference>
<dbReference type="CDD" id="cd03886">
    <property type="entry name" value="M20_Acy1"/>
    <property type="match status" value="1"/>
</dbReference>
<dbReference type="InterPro" id="IPR036264">
    <property type="entry name" value="Bact_exopeptidase_dim_dom"/>
</dbReference>
<evidence type="ECO:0000313" key="3">
    <source>
        <dbReference type="Proteomes" id="UP000664601"/>
    </source>
</evidence>
<dbReference type="Pfam" id="PF07687">
    <property type="entry name" value="M20_dimer"/>
    <property type="match status" value="1"/>
</dbReference>
<dbReference type="PANTHER" id="PTHR11014">
    <property type="entry name" value="PEPTIDASE M20 FAMILY MEMBER"/>
    <property type="match status" value="1"/>
</dbReference>
<dbReference type="NCBIfam" id="TIGR01891">
    <property type="entry name" value="amidohydrolases"/>
    <property type="match status" value="1"/>
</dbReference>
<comment type="caution">
    <text evidence="2">The sequence shown here is derived from an EMBL/GenBank/DDBJ whole genome shotgun (WGS) entry which is preliminary data.</text>
</comment>
<dbReference type="PIRSF" id="PIRSF005962">
    <property type="entry name" value="Pept_M20D_amidohydro"/>
    <property type="match status" value="1"/>
</dbReference>
<dbReference type="SUPFAM" id="SSF55031">
    <property type="entry name" value="Bacterial exopeptidase dimerisation domain"/>
    <property type="match status" value="1"/>
</dbReference>
<dbReference type="Pfam" id="PF01546">
    <property type="entry name" value="Peptidase_M20"/>
    <property type="match status" value="1"/>
</dbReference>
<dbReference type="InterPro" id="IPR002933">
    <property type="entry name" value="Peptidase_M20"/>
</dbReference>
<dbReference type="RefSeq" id="WP_207675374.1">
    <property type="nucleotide sequence ID" value="NZ_JAFREM010000033.1"/>
</dbReference>
<evidence type="ECO:0000259" key="1">
    <source>
        <dbReference type="Pfam" id="PF07687"/>
    </source>
</evidence>
<gene>
    <name evidence="2" type="ORF">JZO70_19545</name>
</gene>
<reference evidence="2 3" key="1">
    <citation type="submission" date="2021-03" db="EMBL/GenBank/DDBJ databases">
        <title>Enterococcal diversity collection.</title>
        <authorList>
            <person name="Gilmore M.S."/>
            <person name="Schwartzman J."/>
            <person name="Van Tyne D."/>
            <person name="Martin M."/>
            <person name="Earl A.M."/>
            <person name="Manson A.L."/>
            <person name="Straub T."/>
            <person name="Salamzade R."/>
            <person name="Saavedra J."/>
            <person name="Lebreton F."/>
            <person name="Prichula J."/>
            <person name="Schaufler K."/>
            <person name="Gaca A."/>
            <person name="Sgardioli B."/>
            <person name="Wagenaar J."/>
            <person name="Strong T."/>
        </authorList>
    </citation>
    <scope>NUCLEOTIDE SEQUENCE [LARGE SCALE GENOMIC DNA]</scope>
    <source>
        <strain evidence="2 3">669A</strain>
    </source>
</reference>
<dbReference type="Gene3D" id="3.40.630.10">
    <property type="entry name" value="Zn peptidases"/>
    <property type="match status" value="1"/>
</dbReference>
<organism evidence="2 3">
    <name type="scientific">Candidatus Enterococcus moelleringii</name>
    <dbReference type="NCBI Taxonomy" id="2815325"/>
    <lineage>
        <taxon>Bacteria</taxon>
        <taxon>Bacillati</taxon>
        <taxon>Bacillota</taxon>
        <taxon>Bacilli</taxon>
        <taxon>Lactobacillales</taxon>
        <taxon>Enterococcaceae</taxon>
        <taxon>Enterococcus</taxon>
    </lineage>
</organism>
<evidence type="ECO:0000313" key="2">
    <source>
        <dbReference type="EMBL" id="MBO1308379.1"/>
    </source>
</evidence>
<dbReference type="Proteomes" id="UP000664601">
    <property type="component" value="Unassembled WGS sequence"/>
</dbReference>
<dbReference type="Gene3D" id="3.30.70.360">
    <property type="match status" value="1"/>
</dbReference>
<dbReference type="InterPro" id="IPR011650">
    <property type="entry name" value="Peptidase_M20_dimer"/>
</dbReference>
<proteinExistence type="predicted"/>
<feature type="domain" description="Peptidase M20 dimerisation" evidence="1">
    <location>
        <begin position="185"/>
        <end position="278"/>
    </location>
</feature>
<dbReference type="PANTHER" id="PTHR11014:SF63">
    <property type="entry name" value="METALLOPEPTIDASE, PUTATIVE (AFU_ORTHOLOGUE AFUA_6G09600)-RELATED"/>
    <property type="match status" value="1"/>
</dbReference>
<protein>
    <submittedName>
        <fullName evidence="2">Amidohydrolase</fullName>
    </submittedName>
</protein>
<name>A0ABS3LFF8_9ENTE</name>
<sequence length="395" mass="43251">MERIVSEAKELQAELVEMRRTLHRQPEIGMELPKTMAHTKQKLEELGLKPQIMGKSGLVVTIGQGEPCFLIRGDMDALPIKEESGEPFSSENENMHACGHDFHTTMLYGAAKLLKEHEAELKGTVKLMFQPGEELLQGAKAMVTDGVLENPKVDAAAMIHVFPGLPVKSGMVLVPEGGPFASTSDWFEINIQGKGGHAATPELTVNPLTVMSHIHLALHALEAREISMYDSAVISTTIMKGGVVDNAIPDTAYMRGSIRTFDQEVRKFIFKRIPEIAEGVAQTFGATVDVQMIEGCPTVEVDHDVTEAIRESLTQVFPGDIATPKDAGMHKLGGSEDFSYVTQEVPSSMLLLTSGHSDQYPYFVHHPKVVFDEDVLSKGAAVYTIIAMDWLAKNK</sequence>
<dbReference type="EMBL" id="JAFREM010000033">
    <property type="protein sequence ID" value="MBO1308379.1"/>
    <property type="molecule type" value="Genomic_DNA"/>
</dbReference>
<dbReference type="SUPFAM" id="SSF53187">
    <property type="entry name" value="Zn-dependent exopeptidases"/>
    <property type="match status" value="1"/>
</dbReference>